<dbReference type="GO" id="GO:0016298">
    <property type="term" value="F:lipase activity"/>
    <property type="evidence" value="ECO:0007669"/>
    <property type="project" value="InterPro"/>
</dbReference>
<proteinExistence type="inferred from homology"/>
<dbReference type="PANTHER" id="PTHR11610:SF173">
    <property type="entry name" value="LIPASE DOMAIN-CONTAINING PROTEIN-RELATED"/>
    <property type="match status" value="1"/>
</dbReference>
<feature type="domain" description="Lipase" evidence="6">
    <location>
        <begin position="58"/>
        <end position="335"/>
    </location>
</feature>
<evidence type="ECO:0000256" key="3">
    <source>
        <dbReference type="ARBA" id="ARBA00022525"/>
    </source>
</evidence>
<dbReference type="InterPro" id="IPR029058">
    <property type="entry name" value="AB_hydrolase_fold"/>
</dbReference>
<dbReference type="GO" id="GO:0016042">
    <property type="term" value="P:lipid catabolic process"/>
    <property type="evidence" value="ECO:0007669"/>
    <property type="project" value="TreeGrafter"/>
</dbReference>
<dbReference type="Gene3D" id="3.40.50.1820">
    <property type="entry name" value="alpha/beta hydrolase"/>
    <property type="match status" value="1"/>
</dbReference>
<gene>
    <name evidence="7" type="ORF">Ocin01_17337</name>
</gene>
<dbReference type="SUPFAM" id="SSF53474">
    <property type="entry name" value="alpha/beta-Hydrolases"/>
    <property type="match status" value="1"/>
</dbReference>
<name>A0A1D2M8P6_ORCCI</name>
<accession>A0A1D2M8P6</accession>
<sequence length="365" mass="40135">MQMIGFAVQLSFVFLAVSKAEAGTERRAAIIISSITDDDFDNDIELRKREVPEPEAQIQTTTLLFNLSKNADDVRFLLYNKRNLGVSQELRYNDTESFKKSSFNPQEKTVFLIHGFWTNSSSPMPTTLKKAFLEASVPFNLIVVDWGLLSKPEPPKVLYAPVAYSMVVKRSIPIVYNRIADFIRFMRASNYTSLKKLKIIGHSLGAHVAGGVGRTVASFPESKGRKLARVTGLDPAGPLFQKLPVGQKITKDDAEFVDIYHTAAGTLGISAFTDGHVNFIPNGGHHQPGCVDPTNPVLGEAEFGSCSHNFVTKIYAASITRSFLACECDPELAIKNECPVNCNVTVLAGEPCPASTRGQYYFETT</sequence>
<dbReference type="InterPro" id="IPR013818">
    <property type="entry name" value="Lipase"/>
</dbReference>
<protein>
    <submittedName>
        <fullName evidence="7">Lipase member H</fullName>
    </submittedName>
</protein>
<dbReference type="Pfam" id="PF00151">
    <property type="entry name" value="Lipase"/>
    <property type="match status" value="1"/>
</dbReference>
<dbReference type="OMA" id="KSAYRIN"/>
<keyword evidence="3" id="KW-0964">Secreted</keyword>
<evidence type="ECO:0000313" key="8">
    <source>
        <dbReference type="Proteomes" id="UP000094527"/>
    </source>
</evidence>
<evidence type="ECO:0000256" key="4">
    <source>
        <dbReference type="RuleBase" id="RU004262"/>
    </source>
</evidence>
<comment type="similarity">
    <text evidence="2 4">Belongs to the AB hydrolase superfamily. Lipase family.</text>
</comment>
<dbReference type="OrthoDB" id="199913at2759"/>
<keyword evidence="8" id="KW-1185">Reference proteome</keyword>
<evidence type="ECO:0000313" key="7">
    <source>
        <dbReference type="EMBL" id="ODM89345.1"/>
    </source>
</evidence>
<organism evidence="7 8">
    <name type="scientific">Orchesella cincta</name>
    <name type="common">Springtail</name>
    <name type="synonym">Podura cincta</name>
    <dbReference type="NCBI Taxonomy" id="48709"/>
    <lineage>
        <taxon>Eukaryota</taxon>
        <taxon>Metazoa</taxon>
        <taxon>Ecdysozoa</taxon>
        <taxon>Arthropoda</taxon>
        <taxon>Hexapoda</taxon>
        <taxon>Collembola</taxon>
        <taxon>Entomobryomorpha</taxon>
        <taxon>Entomobryoidea</taxon>
        <taxon>Orchesellidae</taxon>
        <taxon>Orchesellinae</taxon>
        <taxon>Orchesella</taxon>
    </lineage>
</organism>
<dbReference type="EMBL" id="LJIJ01002708">
    <property type="protein sequence ID" value="ODM89345.1"/>
    <property type="molecule type" value="Genomic_DNA"/>
</dbReference>
<comment type="caution">
    <text evidence="7">The sequence shown here is derived from an EMBL/GenBank/DDBJ whole genome shotgun (WGS) entry which is preliminary data.</text>
</comment>
<evidence type="ECO:0000256" key="5">
    <source>
        <dbReference type="SAM" id="SignalP"/>
    </source>
</evidence>
<evidence type="ECO:0000256" key="2">
    <source>
        <dbReference type="ARBA" id="ARBA00010701"/>
    </source>
</evidence>
<evidence type="ECO:0000256" key="1">
    <source>
        <dbReference type="ARBA" id="ARBA00004613"/>
    </source>
</evidence>
<dbReference type="InterPro" id="IPR000734">
    <property type="entry name" value="TAG_lipase"/>
</dbReference>
<dbReference type="GO" id="GO:0005615">
    <property type="term" value="C:extracellular space"/>
    <property type="evidence" value="ECO:0007669"/>
    <property type="project" value="TreeGrafter"/>
</dbReference>
<dbReference type="GO" id="GO:0017171">
    <property type="term" value="F:serine hydrolase activity"/>
    <property type="evidence" value="ECO:0007669"/>
    <property type="project" value="TreeGrafter"/>
</dbReference>
<keyword evidence="5" id="KW-0732">Signal</keyword>
<comment type="subcellular location">
    <subcellularLocation>
        <location evidence="1">Secreted</location>
    </subcellularLocation>
</comment>
<feature type="chain" id="PRO_5008903632" evidence="5">
    <location>
        <begin position="23"/>
        <end position="365"/>
    </location>
</feature>
<feature type="signal peptide" evidence="5">
    <location>
        <begin position="1"/>
        <end position="22"/>
    </location>
</feature>
<dbReference type="PANTHER" id="PTHR11610">
    <property type="entry name" value="LIPASE"/>
    <property type="match status" value="1"/>
</dbReference>
<reference evidence="7 8" key="1">
    <citation type="journal article" date="2016" name="Genome Biol. Evol.">
        <title>Gene Family Evolution Reflects Adaptation to Soil Environmental Stressors in the Genome of the Collembolan Orchesella cincta.</title>
        <authorList>
            <person name="Faddeeva-Vakhrusheva A."/>
            <person name="Derks M.F."/>
            <person name="Anvar S.Y."/>
            <person name="Agamennone V."/>
            <person name="Suring W."/>
            <person name="Smit S."/>
            <person name="van Straalen N.M."/>
            <person name="Roelofs D."/>
        </authorList>
    </citation>
    <scope>NUCLEOTIDE SEQUENCE [LARGE SCALE GENOMIC DNA]</scope>
    <source>
        <tissue evidence="7">Mixed pool</tissue>
    </source>
</reference>
<dbReference type="Proteomes" id="UP000094527">
    <property type="component" value="Unassembled WGS sequence"/>
</dbReference>
<dbReference type="AlphaFoldDB" id="A0A1D2M8P6"/>
<evidence type="ECO:0000259" key="6">
    <source>
        <dbReference type="Pfam" id="PF00151"/>
    </source>
</evidence>